<feature type="domain" description="Protein kinase" evidence="1">
    <location>
        <begin position="1"/>
        <end position="96"/>
    </location>
</feature>
<name>A0A150G2W8_GONPE</name>
<dbReference type="GO" id="GO:0005524">
    <property type="term" value="F:ATP binding"/>
    <property type="evidence" value="ECO:0007669"/>
    <property type="project" value="InterPro"/>
</dbReference>
<dbReference type="STRING" id="33097.A0A150G2W8"/>
<keyword evidence="3" id="KW-1185">Reference proteome</keyword>
<dbReference type="PROSITE" id="PS50011">
    <property type="entry name" value="PROTEIN_KINASE_DOM"/>
    <property type="match status" value="1"/>
</dbReference>
<dbReference type="PANTHER" id="PTHR44329">
    <property type="entry name" value="SERINE/THREONINE-PROTEIN KINASE TNNI3K-RELATED"/>
    <property type="match status" value="1"/>
</dbReference>
<accession>A0A150G2W8</accession>
<dbReference type="InterPro" id="IPR011009">
    <property type="entry name" value="Kinase-like_dom_sf"/>
</dbReference>
<dbReference type="AlphaFoldDB" id="A0A150G2W8"/>
<dbReference type="SUPFAM" id="SSF56112">
    <property type="entry name" value="Protein kinase-like (PK-like)"/>
    <property type="match status" value="1"/>
</dbReference>
<dbReference type="Gene3D" id="1.10.510.10">
    <property type="entry name" value="Transferase(Phosphotransferase) domain 1"/>
    <property type="match status" value="1"/>
</dbReference>
<gene>
    <name evidence="2" type="ORF">GPECTOR_72g611</name>
</gene>
<organism evidence="2 3">
    <name type="scientific">Gonium pectorale</name>
    <name type="common">Green alga</name>
    <dbReference type="NCBI Taxonomy" id="33097"/>
    <lineage>
        <taxon>Eukaryota</taxon>
        <taxon>Viridiplantae</taxon>
        <taxon>Chlorophyta</taxon>
        <taxon>core chlorophytes</taxon>
        <taxon>Chlorophyceae</taxon>
        <taxon>CS clade</taxon>
        <taxon>Chlamydomonadales</taxon>
        <taxon>Volvocaceae</taxon>
        <taxon>Gonium</taxon>
    </lineage>
</organism>
<protein>
    <recommendedName>
        <fullName evidence="1">Protein kinase domain-containing protein</fullName>
    </recommendedName>
</protein>
<evidence type="ECO:0000313" key="2">
    <source>
        <dbReference type="EMBL" id="KXZ44164.1"/>
    </source>
</evidence>
<dbReference type="Proteomes" id="UP000075714">
    <property type="component" value="Unassembled WGS sequence"/>
</dbReference>
<dbReference type="Pfam" id="PF07714">
    <property type="entry name" value="PK_Tyr_Ser-Thr"/>
    <property type="match status" value="1"/>
</dbReference>
<dbReference type="EMBL" id="LSYV01000073">
    <property type="protein sequence ID" value="KXZ44164.1"/>
    <property type="molecule type" value="Genomic_DNA"/>
</dbReference>
<dbReference type="OrthoDB" id="543893at2759"/>
<dbReference type="InterPro" id="IPR001245">
    <property type="entry name" value="Ser-Thr/Tyr_kinase_cat_dom"/>
</dbReference>
<comment type="caution">
    <text evidence="2">The sequence shown here is derived from an EMBL/GenBank/DDBJ whole genome shotgun (WGS) entry which is preliminary data.</text>
</comment>
<evidence type="ECO:0000313" key="3">
    <source>
        <dbReference type="Proteomes" id="UP000075714"/>
    </source>
</evidence>
<sequence>MAPETFEVTNHTITDRADVYAFGVILWEMLSGCQPWKGMNLVQVAFTVSLLKHRLPMGRLPPERCPPRLRSIIEACWEEDPARRPAAAELVKKLLLLQQSLAQHLLGPTPVDVLRMSSFLRKDSS</sequence>
<proteinExistence type="predicted"/>
<dbReference type="InterPro" id="IPR000719">
    <property type="entry name" value="Prot_kinase_dom"/>
</dbReference>
<reference evidence="3" key="1">
    <citation type="journal article" date="2016" name="Nat. Commun.">
        <title>The Gonium pectorale genome demonstrates co-option of cell cycle regulation during the evolution of multicellularity.</title>
        <authorList>
            <person name="Hanschen E.R."/>
            <person name="Marriage T.N."/>
            <person name="Ferris P.J."/>
            <person name="Hamaji T."/>
            <person name="Toyoda A."/>
            <person name="Fujiyama A."/>
            <person name="Neme R."/>
            <person name="Noguchi H."/>
            <person name="Minakuchi Y."/>
            <person name="Suzuki M."/>
            <person name="Kawai-Toyooka H."/>
            <person name="Smith D.R."/>
            <person name="Sparks H."/>
            <person name="Anderson J."/>
            <person name="Bakaric R."/>
            <person name="Luria V."/>
            <person name="Karger A."/>
            <person name="Kirschner M.W."/>
            <person name="Durand P.M."/>
            <person name="Michod R.E."/>
            <person name="Nozaki H."/>
            <person name="Olson B.J."/>
        </authorList>
    </citation>
    <scope>NUCLEOTIDE SEQUENCE [LARGE SCALE GENOMIC DNA]</scope>
    <source>
        <strain evidence="3">NIES-2863</strain>
    </source>
</reference>
<dbReference type="InterPro" id="IPR051681">
    <property type="entry name" value="Ser/Thr_Kinases-Pseudokinases"/>
</dbReference>
<dbReference type="PANTHER" id="PTHR44329:SF214">
    <property type="entry name" value="PROTEIN KINASE DOMAIN-CONTAINING PROTEIN"/>
    <property type="match status" value="1"/>
</dbReference>
<dbReference type="GO" id="GO:0004674">
    <property type="term" value="F:protein serine/threonine kinase activity"/>
    <property type="evidence" value="ECO:0007669"/>
    <property type="project" value="TreeGrafter"/>
</dbReference>
<evidence type="ECO:0000259" key="1">
    <source>
        <dbReference type="PROSITE" id="PS50011"/>
    </source>
</evidence>